<dbReference type="EMBL" id="AP022574">
    <property type="protein sequence ID" value="BBX72088.1"/>
    <property type="molecule type" value="Genomic_DNA"/>
</dbReference>
<protein>
    <submittedName>
        <fullName evidence="2">Uncharacterized protein</fullName>
    </submittedName>
</protein>
<organism evidence="2 3">
    <name type="scientific">Mycolicibacterium psychrotolerans</name>
    <dbReference type="NCBI Taxonomy" id="216929"/>
    <lineage>
        <taxon>Bacteria</taxon>
        <taxon>Bacillati</taxon>
        <taxon>Actinomycetota</taxon>
        <taxon>Actinomycetes</taxon>
        <taxon>Mycobacteriales</taxon>
        <taxon>Mycobacteriaceae</taxon>
        <taxon>Mycolicibacterium</taxon>
    </lineage>
</organism>
<evidence type="ECO:0000256" key="1">
    <source>
        <dbReference type="SAM" id="MobiDB-lite"/>
    </source>
</evidence>
<dbReference type="KEGG" id="mpsc:MPSYJ_55490"/>
<dbReference type="Proteomes" id="UP000466514">
    <property type="component" value="Chromosome"/>
</dbReference>
<reference evidence="2 3" key="1">
    <citation type="journal article" date="2019" name="Emerg. Microbes Infect.">
        <title>Comprehensive subspecies identification of 175 nontuberculous mycobacteria species based on 7547 genomic profiles.</title>
        <authorList>
            <person name="Matsumoto Y."/>
            <person name="Kinjo T."/>
            <person name="Motooka D."/>
            <person name="Nabeya D."/>
            <person name="Jung N."/>
            <person name="Uechi K."/>
            <person name="Horii T."/>
            <person name="Iida T."/>
            <person name="Fujita J."/>
            <person name="Nakamura S."/>
        </authorList>
    </citation>
    <scope>NUCLEOTIDE SEQUENCE [LARGE SCALE GENOMIC DNA]</scope>
    <source>
        <strain evidence="2 3">JCM 13323</strain>
    </source>
</reference>
<evidence type="ECO:0000313" key="2">
    <source>
        <dbReference type="EMBL" id="BBX72088.1"/>
    </source>
</evidence>
<feature type="region of interest" description="Disordered" evidence="1">
    <location>
        <begin position="1"/>
        <end position="21"/>
    </location>
</feature>
<name>A0A7I7MIT2_9MYCO</name>
<evidence type="ECO:0000313" key="3">
    <source>
        <dbReference type="Proteomes" id="UP000466514"/>
    </source>
</evidence>
<keyword evidence="3" id="KW-1185">Reference proteome</keyword>
<sequence length="83" mass="8558">MPSGLNATPDDTFVPDKRITDTLPSVGVPQKERVVGAAGDQAVAVWAERHAVHGIGVARQRFADQLPCVSVPDAHGFVAGAGA</sequence>
<gene>
    <name evidence="2" type="ORF">MPSYJ_55490</name>
</gene>
<proteinExistence type="predicted"/>
<accession>A0A7I7MIT2</accession>
<dbReference type="AlphaFoldDB" id="A0A7I7MIT2"/>